<keyword evidence="2" id="KW-1185">Reference proteome</keyword>
<name>A0A2R4TDC1_9ACTN</name>
<dbReference type="OrthoDB" id="3078379at2"/>
<organism evidence="1 2">
    <name type="scientific">Streptomyces lunaelactis</name>
    <dbReference type="NCBI Taxonomy" id="1535768"/>
    <lineage>
        <taxon>Bacteria</taxon>
        <taxon>Bacillati</taxon>
        <taxon>Actinomycetota</taxon>
        <taxon>Actinomycetes</taxon>
        <taxon>Kitasatosporales</taxon>
        <taxon>Streptomycetaceae</taxon>
        <taxon>Streptomyces</taxon>
    </lineage>
</organism>
<dbReference type="AlphaFoldDB" id="A0A2R4TDC1"/>
<gene>
    <name evidence="1" type="ORF">SLUN_38305</name>
</gene>
<dbReference type="Proteomes" id="UP000244201">
    <property type="component" value="Chromosome"/>
</dbReference>
<evidence type="ECO:0000313" key="2">
    <source>
        <dbReference type="Proteomes" id="UP000244201"/>
    </source>
</evidence>
<evidence type="ECO:0000313" key="1">
    <source>
        <dbReference type="EMBL" id="AVZ77129.1"/>
    </source>
</evidence>
<dbReference type="RefSeq" id="WP_108154419.1">
    <property type="nucleotide sequence ID" value="NZ_CP026304.1"/>
</dbReference>
<dbReference type="EMBL" id="CP026304">
    <property type="protein sequence ID" value="AVZ77129.1"/>
    <property type="molecule type" value="Genomic_DNA"/>
</dbReference>
<dbReference type="GeneID" id="55661086"/>
<protein>
    <submittedName>
        <fullName evidence="1">Uncharacterized protein</fullName>
    </submittedName>
</protein>
<accession>A0A2R4TDC1</accession>
<proteinExistence type="predicted"/>
<reference evidence="1 2" key="1">
    <citation type="submission" date="2018-01" db="EMBL/GenBank/DDBJ databases">
        <title>Complete genome sequence of Streptomyces lunaelactis MM109T, a Ferroverdin A producer isolated from cave moonmilk deposits.</title>
        <authorList>
            <person name="Naome A."/>
            <person name="Martinet L."/>
            <person name="Maciejewska M."/>
            <person name="Anderssen S."/>
            <person name="Adam D."/>
            <person name="Tenconi E."/>
            <person name="Deflandre B."/>
            <person name="Arguelles-Arias A."/>
            <person name="Calusinska M."/>
            <person name="Copieters W."/>
            <person name="Karim L."/>
            <person name="Hanikenne M."/>
            <person name="Baurain D."/>
            <person name="van Wezel G."/>
            <person name="Smargiasso N."/>
            <person name="de Pauw E."/>
            <person name="Delfosse P."/>
            <person name="Rigali S."/>
        </authorList>
    </citation>
    <scope>NUCLEOTIDE SEQUENCE [LARGE SCALE GENOMIC DNA]</scope>
    <source>
        <strain evidence="1 2">MM109</strain>
    </source>
</reference>
<dbReference type="KEGG" id="slk:SLUN_38305"/>
<sequence>MAETWDEQQLIADGFAHVCVELDWYDGPRVGLVDIDGVAHYFQCYDVDITRAPDEYCVWPVSEALFALERQQWQIFARWNQRYEAGSAGIQSHPGHGGIDAGE</sequence>